<gene>
    <name evidence="3" type="ORF">Psuf_009480</name>
</gene>
<evidence type="ECO:0000313" key="4">
    <source>
        <dbReference type="Proteomes" id="UP000503011"/>
    </source>
</evidence>
<dbReference type="SUPFAM" id="SSF54909">
    <property type="entry name" value="Dimeric alpha+beta barrel"/>
    <property type="match status" value="1"/>
</dbReference>
<comment type="similarity">
    <text evidence="1">Belongs to the YciI family.</text>
</comment>
<dbReference type="KEGG" id="psuu:Psuf_009480"/>
<dbReference type="PANTHER" id="PTHR35174">
    <property type="entry name" value="BLL7171 PROTEIN-RELATED"/>
    <property type="match status" value="1"/>
</dbReference>
<keyword evidence="4" id="KW-1185">Reference proteome</keyword>
<dbReference type="Gene3D" id="3.30.70.1060">
    <property type="entry name" value="Dimeric alpha+beta barrel"/>
    <property type="match status" value="1"/>
</dbReference>
<accession>A0A6F8YC01</accession>
<organism evidence="3 4">
    <name type="scientific">Phytohabitans suffuscus</name>
    <dbReference type="NCBI Taxonomy" id="624315"/>
    <lineage>
        <taxon>Bacteria</taxon>
        <taxon>Bacillati</taxon>
        <taxon>Actinomycetota</taxon>
        <taxon>Actinomycetes</taxon>
        <taxon>Micromonosporales</taxon>
        <taxon>Micromonosporaceae</taxon>
    </lineage>
</organism>
<evidence type="ECO:0000259" key="2">
    <source>
        <dbReference type="Pfam" id="PF03795"/>
    </source>
</evidence>
<feature type="domain" description="YCII-related" evidence="2">
    <location>
        <begin position="1"/>
        <end position="111"/>
    </location>
</feature>
<reference evidence="3 4" key="2">
    <citation type="submission" date="2020-03" db="EMBL/GenBank/DDBJ databases">
        <authorList>
            <person name="Ichikawa N."/>
            <person name="Kimura A."/>
            <person name="Kitahashi Y."/>
            <person name="Uohara A."/>
        </authorList>
    </citation>
    <scope>NUCLEOTIDE SEQUENCE [LARGE SCALE GENOMIC DNA]</scope>
    <source>
        <strain evidence="3 4">NBRC 105367</strain>
    </source>
</reference>
<reference evidence="3 4" key="1">
    <citation type="submission" date="2020-03" db="EMBL/GenBank/DDBJ databases">
        <title>Whole genome shotgun sequence of Phytohabitans suffuscus NBRC 105367.</title>
        <authorList>
            <person name="Komaki H."/>
            <person name="Tamura T."/>
        </authorList>
    </citation>
    <scope>NUCLEOTIDE SEQUENCE [LARGE SCALE GENOMIC DNA]</scope>
    <source>
        <strain evidence="3 4">NBRC 105367</strain>
    </source>
</reference>
<dbReference type="AlphaFoldDB" id="A0A6F8YC01"/>
<dbReference type="Pfam" id="PF03795">
    <property type="entry name" value="YCII"/>
    <property type="match status" value="1"/>
</dbReference>
<sequence length="112" mass="12243">MRYMMLVTADESVELGEEAGNAVTEAAAKWVAEMDGRGVRVQGNRLCPTSDATTVRVRDGEVLLLDGPFAETKEQIAGYDIIECADLDEAIEVAAKHPVARYGAIEVRPFWD</sequence>
<dbReference type="InterPro" id="IPR011008">
    <property type="entry name" value="Dimeric_a/b-barrel"/>
</dbReference>
<evidence type="ECO:0000256" key="1">
    <source>
        <dbReference type="ARBA" id="ARBA00007689"/>
    </source>
</evidence>
<dbReference type="PANTHER" id="PTHR35174:SF3">
    <property type="entry name" value="BLL7171 PROTEIN"/>
    <property type="match status" value="1"/>
</dbReference>
<name>A0A6F8YC01_9ACTN</name>
<dbReference type="Proteomes" id="UP000503011">
    <property type="component" value="Chromosome"/>
</dbReference>
<dbReference type="RefSeq" id="WP_173154175.1">
    <property type="nucleotide sequence ID" value="NZ_AP022871.1"/>
</dbReference>
<dbReference type="InterPro" id="IPR005545">
    <property type="entry name" value="YCII"/>
</dbReference>
<dbReference type="EMBL" id="AP022871">
    <property type="protein sequence ID" value="BCB83635.1"/>
    <property type="molecule type" value="Genomic_DNA"/>
</dbReference>
<evidence type="ECO:0000313" key="3">
    <source>
        <dbReference type="EMBL" id="BCB83635.1"/>
    </source>
</evidence>
<proteinExistence type="inferred from homology"/>
<protein>
    <submittedName>
        <fullName evidence="3">Transcription initiation protein</fullName>
    </submittedName>
</protein>